<evidence type="ECO:0000313" key="4">
    <source>
        <dbReference type="EMBL" id="KAF4974083.1"/>
    </source>
</evidence>
<keyword evidence="5" id="KW-1185">Reference proteome</keyword>
<dbReference type="OrthoDB" id="941679at2759"/>
<dbReference type="AlphaFoldDB" id="A0A8H4XHB2"/>
<dbReference type="Gene3D" id="3.20.20.80">
    <property type="entry name" value="Glycosidases"/>
    <property type="match status" value="2"/>
</dbReference>
<reference evidence="4" key="1">
    <citation type="journal article" date="2020" name="BMC Genomics">
        <title>Correction to: Identification and distribution of gene clusters required for synthesis of sphingolipid metabolism inhibitors in diverse species of the filamentous fungus Fusarium.</title>
        <authorList>
            <person name="Kim H.S."/>
            <person name="Lohmar J.M."/>
            <person name="Busman M."/>
            <person name="Brown D.W."/>
            <person name="Naumann T.A."/>
            <person name="Divon H.H."/>
            <person name="Lysoe E."/>
            <person name="Uhlig S."/>
            <person name="Proctor R.H."/>
        </authorList>
    </citation>
    <scope>NUCLEOTIDE SEQUENCE</scope>
    <source>
        <strain evidence="4">NRRL 22465</strain>
    </source>
</reference>
<reference evidence="4" key="2">
    <citation type="submission" date="2020-05" db="EMBL/GenBank/DDBJ databases">
        <authorList>
            <person name="Kim H.-S."/>
            <person name="Proctor R.H."/>
            <person name="Brown D.W."/>
        </authorList>
    </citation>
    <scope>NUCLEOTIDE SEQUENCE</scope>
    <source>
        <strain evidence="4">NRRL 22465</strain>
    </source>
</reference>
<evidence type="ECO:0000256" key="1">
    <source>
        <dbReference type="ARBA" id="ARBA00004196"/>
    </source>
</evidence>
<dbReference type="GO" id="GO:0009277">
    <property type="term" value="C:fungal-type cell wall"/>
    <property type="evidence" value="ECO:0007669"/>
    <property type="project" value="TreeGrafter"/>
</dbReference>
<dbReference type="GO" id="GO:0009986">
    <property type="term" value="C:cell surface"/>
    <property type="evidence" value="ECO:0007669"/>
    <property type="project" value="TreeGrafter"/>
</dbReference>
<dbReference type="PANTHER" id="PTHR16631:SF14">
    <property type="entry name" value="FAMILY 17 GLUCOSIDASE SCW10-RELATED"/>
    <property type="match status" value="1"/>
</dbReference>
<comment type="similarity">
    <text evidence="2">Belongs to the glycosyl hydrolase 17 family.</text>
</comment>
<dbReference type="InterPro" id="IPR017853">
    <property type="entry name" value="GH"/>
</dbReference>
<accession>A0A8H4XHB2</accession>
<dbReference type="GO" id="GO:0005576">
    <property type="term" value="C:extracellular region"/>
    <property type="evidence" value="ECO:0007669"/>
    <property type="project" value="TreeGrafter"/>
</dbReference>
<evidence type="ECO:0000256" key="3">
    <source>
        <dbReference type="ARBA" id="ARBA00022801"/>
    </source>
</evidence>
<comment type="subcellular location">
    <subcellularLocation>
        <location evidence="1">Cell envelope</location>
    </subcellularLocation>
</comment>
<dbReference type="GO" id="GO:0071555">
    <property type="term" value="P:cell wall organization"/>
    <property type="evidence" value="ECO:0007669"/>
    <property type="project" value="TreeGrafter"/>
</dbReference>
<comment type="caution">
    <text evidence="4">The sequence shown here is derived from an EMBL/GenBank/DDBJ whole genome shotgun (WGS) entry which is preliminary data.</text>
</comment>
<dbReference type="PANTHER" id="PTHR16631">
    <property type="entry name" value="GLUCAN 1,3-BETA-GLUCOSIDASE"/>
    <property type="match status" value="1"/>
</dbReference>
<evidence type="ECO:0000313" key="5">
    <source>
        <dbReference type="Proteomes" id="UP000635477"/>
    </source>
</evidence>
<dbReference type="EMBL" id="JABEYC010000805">
    <property type="protein sequence ID" value="KAF4974083.1"/>
    <property type="molecule type" value="Genomic_DNA"/>
</dbReference>
<proteinExistence type="inferred from homology"/>
<gene>
    <name evidence="4" type="ORF">FZEAL_8984</name>
</gene>
<dbReference type="SUPFAM" id="SSF51445">
    <property type="entry name" value="(Trans)glycosidases"/>
    <property type="match status" value="1"/>
</dbReference>
<organism evidence="4 5">
    <name type="scientific">Fusarium zealandicum</name>
    <dbReference type="NCBI Taxonomy" id="1053134"/>
    <lineage>
        <taxon>Eukaryota</taxon>
        <taxon>Fungi</taxon>
        <taxon>Dikarya</taxon>
        <taxon>Ascomycota</taxon>
        <taxon>Pezizomycotina</taxon>
        <taxon>Sordariomycetes</taxon>
        <taxon>Hypocreomycetidae</taxon>
        <taxon>Hypocreales</taxon>
        <taxon>Nectriaceae</taxon>
        <taxon>Fusarium</taxon>
        <taxon>Fusarium staphyleae species complex</taxon>
    </lineage>
</organism>
<evidence type="ECO:0000256" key="2">
    <source>
        <dbReference type="ARBA" id="ARBA00008773"/>
    </source>
</evidence>
<sequence length="329" mass="35251">MAAVVSGRPLEWHDEVTTITLTTASTYTQTVAHATPTGPIHPIIPTGTPSVYSPSSTPVPKNNTSGFPGISYAPYRGDHRCKTKEQVQDDLSRLGGAYSVLRIYGTDCDQVPVVYSCAKDNKMKLFLGIWDLDAVAEEAQKIIDGVNGDWDIVTTVSVGNELVNNGAASPEKVLRAVKQARQILRAAGYQGPVVTVDTFAAAGANPELCAESDYCAVNAHAFFDSSITAAEAGKWLKNTINDLKAKLPRDQRIVICETGWPVRGNANGLAVPGPAQQKAAIAAIEEEFADHLDDLILFSAFNDPWKKEEAGTFNAEPYWGINGAVSTSN</sequence>
<dbReference type="InterPro" id="IPR050732">
    <property type="entry name" value="Beta-glucan_modifiers"/>
</dbReference>
<protein>
    <submittedName>
        <fullName evidence="4">Uncharacterized protein</fullName>
    </submittedName>
</protein>
<keyword evidence="3" id="KW-0378">Hydrolase</keyword>
<dbReference type="Proteomes" id="UP000635477">
    <property type="component" value="Unassembled WGS sequence"/>
</dbReference>
<dbReference type="GO" id="GO:0042973">
    <property type="term" value="F:glucan endo-1,3-beta-D-glucosidase activity"/>
    <property type="evidence" value="ECO:0007669"/>
    <property type="project" value="TreeGrafter"/>
</dbReference>
<name>A0A8H4XHB2_9HYPO</name>